<dbReference type="OrthoDB" id="2755804at2759"/>
<dbReference type="Proteomes" id="UP000230002">
    <property type="component" value="Unassembled WGS sequence"/>
</dbReference>
<evidence type="ECO:0000313" key="2">
    <source>
        <dbReference type="Proteomes" id="UP000230002"/>
    </source>
</evidence>
<keyword evidence="2" id="KW-1185">Reference proteome</keyword>
<protein>
    <submittedName>
        <fullName evidence="1">Uncharacterized protein</fullName>
    </submittedName>
</protein>
<comment type="caution">
    <text evidence="1">The sequence shown here is derived from an EMBL/GenBank/DDBJ whole genome shotgun (WGS) entry which is preliminary data.</text>
</comment>
<evidence type="ECO:0000313" key="1">
    <source>
        <dbReference type="EMBL" id="PIL25704.1"/>
    </source>
</evidence>
<proteinExistence type="predicted"/>
<sequence length="337" mass="38484">MGCNNKTDLPQLLRCMTRRPRTPVPLQRLTLSFCWNNAQILHGLFSLFSVDTLVIDPAQRPKCLEKSAAHIKALFPPASVTLQSLVIRENTKPLYEFLERVLVPGGLRGFATGPWLREDLPYIHQFLRSPAARNLLSISVMGGIEDLHGPHLAATGTPLVRKIPSATLAQCTHVQYFRFGLAHYPHTMYPGRYFPTPLNSLRPLLVSLPASLRAFSLHVWIAISPGWDSVVAGWNTAIESFAVVDRWFDPAREGRRFRHLRRVELHVHFWSWNGETFRRNESAAEKRARQDIERVADPLPRLRAAGLLREFRVDDVVCDPDKRNFMPDVYWPSDLET</sequence>
<reference evidence="1 2" key="1">
    <citation type="journal article" date="2015" name="Sci. Rep.">
        <title>Chromosome-level genome map provides insights into diverse defense mechanisms in the medicinal fungus Ganoderma sinense.</title>
        <authorList>
            <person name="Zhu Y."/>
            <person name="Xu J."/>
            <person name="Sun C."/>
            <person name="Zhou S."/>
            <person name="Xu H."/>
            <person name="Nelson D.R."/>
            <person name="Qian J."/>
            <person name="Song J."/>
            <person name="Luo H."/>
            <person name="Xiang L."/>
            <person name="Li Y."/>
            <person name="Xu Z."/>
            <person name="Ji A."/>
            <person name="Wang L."/>
            <person name="Lu S."/>
            <person name="Hayward A."/>
            <person name="Sun W."/>
            <person name="Li X."/>
            <person name="Schwartz D.C."/>
            <person name="Wang Y."/>
            <person name="Chen S."/>
        </authorList>
    </citation>
    <scope>NUCLEOTIDE SEQUENCE [LARGE SCALE GENOMIC DNA]</scope>
    <source>
        <strain evidence="1 2">ZZ0214-1</strain>
    </source>
</reference>
<dbReference type="AlphaFoldDB" id="A0A2G8RW48"/>
<gene>
    <name evidence="1" type="ORF">GSI_11454</name>
</gene>
<organism evidence="1 2">
    <name type="scientific">Ganoderma sinense ZZ0214-1</name>
    <dbReference type="NCBI Taxonomy" id="1077348"/>
    <lineage>
        <taxon>Eukaryota</taxon>
        <taxon>Fungi</taxon>
        <taxon>Dikarya</taxon>
        <taxon>Basidiomycota</taxon>
        <taxon>Agaricomycotina</taxon>
        <taxon>Agaricomycetes</taxon>
        <taxon>Polyporales</taxon>
        <taxon>Polyporaceae</taxon>
        <taxon>Ganoderma</taxon>
    </lineage>
</organism>
<name>A0A2G8RW48_9APHY</name>
<accession>A0A2G8RW48</accession>
<dbReference type="EMBL" id="AYKW01000045">
    <property type="protein sequence ID" value="PIL25704.1"/>
    <property type="molecule type" value="Genomic_DNA"/>
</dbReference>